<dbReference type="InParanoid" id="A0A2P5BU70"/>
<accession>A0A2P5BU70</accession>
<evidence type="ECO:0000313" key="3">
    <source>
        <dbReference type="Proteomes" id="UP000237000"/>
    </source>
</evidence>
<comment type="caution">
    <text evidence="2">The sequence shown here is derived from an EMBL/GenBank/DDBJ whole genome shotgun (WGS) entry which is preliminary data.</text>
</comment>
<reference evidence="3" key="1">
    <citation type="submission" date="2016-06" db="EMBL/GenBank/DDBJ databases">
        <title>Parallel loss of symbiosis genes in relatives of nitrogen-fixing non-legume Parasponia.</title>
        <authorList>
            <person name="Van Velzen R."/>
            <person name="Holmer R."/>
            <person name="Bu F."/>
            <person name="Rutten L."/>
            <person name="Van Zeijl A."/>
            <person name="Liu W."/>
            <person name="Santuari L."/>
            <person name="Cao Q."/>
            <person name="Sharma T."/>
            <person name="Shen D."/>
            <person name="Roswanjaya Y."/>
            <person name="Wardhani T."/>
            <person name="Kalhor M.S."/>
            <person name="Jansen J."/>
            <person name="Van den Hoogen J."/>
            <person name="Gungor B."/>
            <person name="Hartog M."/>
            <person name="Hontelez J."/>
            <person name="Verver J."/>
            <person name="Yang W.-C."/>
            <person name="Schijlen E."/>
            <person name="Repin R."/>
            <person name="Schilthuizen M."/>
            <person name="Schranz E."/>
            <person name="Heidstra R."/>
            <person name="Miyata K."/>
            <person name="Fedorova E."/>
            <person name="Kohlen W."/>
            <person name="Bisseling T."/>
            <person name="Smit S."/>
            <person name="Geurts R."/>
        </authorList>
    </citation>
    <scope>NUCLEOTIDE SEQUENCE [LARGE SCALE GENOMIC DNA]</scope>
    <source>
        <strain evidence="3">cv. RG33-2</strain>
    </source>
</reference>
<feature type="region of interest" description="Disordered" evidence="1">
    <location>
        <begin position="27"/>
        <end position="77"/>
    </location>
</feature>
<dbReference type="Proteomes" id="UP000237000">
    <property type="component" value="Unassembled WGS sequence"/>
</dbReference>
<dbReference type="AlphaFoldDB" id="A0A2P5BU70"/>
<feature type="compositionally biased region" description="Low complexity" evidence="1">
    <location>
        <begin position="357"/>
        <end position="366"/>
    </location>
</feature>
<organism evidence="2 3">
    <name type="scientific">Trema orientale</name>
    <name type="common">Charcoal tree</name>
    <name type="synonym">Celtis orientalis</name>
    <dbReference type="NCBI Taxonomy" id="63057"/>
    <lineage>
        <taxon>Eukaryota</taxon>
        <taxon>Viridiplantae</taxon>
        <taxon>Streptophyta</taxon>
        <taxon>Embryophyta</taxon>
        <taxon>Tracheophyta</taxon>
        <taxon>Spermatophyta</taxon>
        <taxon>Magnoliopsida</taxon>
        <taxon>eudicotyledons</taxon>
        <taxon>Gunneridae</taxon>
        <taxon>Pentapetalae</taxon>
        <taxon>rosids</taxon>
        <taxon>fabids</taxon>
        <taxon>Rosales</taxon>
        <taxon>Cannabaceae</taxon>
        <taxon>Trema</taxon>
    </lineage>
</organism>
<name>A0A2P5BU70_TREOI</name>
<gene>
    <name evidence="2" type="ORF">TorRG33x02_308580</name>
</gene>
<dbReference type="OrthoDB" id="1884080at2759"/>
<keyword evidence="3" id="KW-1185">Reference proteome</keyword>
<dbReference type="EMBL" id="JXTC01000461">
    <property type="protein sequence ID" value="PON52330.1"/>
    <property type="molecule type" value="Genomic_DNA"/>
</dbReference>
<proteinExistence type="predicted"/>
<evidence type="ECO:0000256" key="1">
    <source>
        <dbReference type="SAM" id="MobiDB-lite"/>
    </source>
</evidence>
<feature type="region of interest" description="Disordered" evidence="1">
    <location>
        <begin position="344"/>
        <end position="370"/>
    </location>
</feature>
<sequence length="406" mass="45173">MQDLDTNKSFSFSSKFKYSSSSLALFSDDEGDEYNDQEHNKDSDTDENSFIEITFDNPTTNRTVDDDEDTGGHRGLQDNLDHLRISFSSSFPASIPDVHDNIDVSNCPHEAAAIKAISAFSSSSSSSLSSSVRLSASTLRSSSTGTCRGPAIVGSSESFSLYESSRRRDQLPAFNPLVHTLLFSLEAPPETAEEIDGRHAQPDSHRQLAMINADNRRASSITQATDSGNNNHGIMKFLMIKFRATKVRKLLTSLFAKSRGDHLNVYQNKANDRYRLKRSRPSKETLDYYYDHHHHHHHRGIYLSNDNINVMNDIKYSSHHQHKCSRALDVNLGAVRGVLEAVNMTSSTHSRTNRKTSSCPSSVKSSPIHQGFATDDSGKFFARENSIQAAIAHCKSSLGQSSDFRF</sequence>
<evidence type="ECO:0000313" key="2">
    <source>
        <dbReference type="EMBL" id="PON52330.1"/>
    </source>
</evidence>
<protein>
    <submittedName>
        <fullName evidence="2">Uncharacterized protein</fullName>
    </submittedName>
</protein>